<comment type="caution">
    <text evidence="3">The sequence shown here is derived from an EMBL/GenBank/DDBJ whole genome shotgun (WGS) entry which is preliminary data.</text>
</comment>
<feature type="coiled-coil region" evidence="1">
    <location>
        <begin position="41"/>
        <end position="108"/>
    </location>
</feature>
<name>A0A251ZZ04_9PROT</name>
<sequence length="244" mass="26508">MTPLSENTLRQELDAAIKKRNALGAEFFGIQAAQEKIASCISELRKNLRSAEAAFEEAKQESVSNLVHEAMGEAQTDQPSMRQLRANMASVEDELEAALEAQKELADRRKQIDSRLGLAKMATRRAFDDVIKNSPEVNHLIEEAKALEEQIIERISQITYLVGCGHLPHGIYETLALQPTNLGKGLATTPQTAWAILSEKAGKSIPSAWQAAVAGLDKDASFPLPGDDVSPPKKGPLRKLMGGA</sequence>
<organism evidence="3 4">
    <name type="scientific">Acetobacter orientalis</name>
    <dbReference type="NCBI Taxonomy" id="146474"/>
    <lineage>
        <taxon>Bacteria</taxon>
        <taxon>Pseudomonadati</taxon>
        <taxon>Pseudomonadota</taxon>
        <taxon>Alphaproteobacteria</taxon>
        <taxon>Acetobacterales</taxon>
        <taxon>Acetobacteraceae</taxon>
        <taxon>Acetobacter</taxon>
    </lineage>
</organism>
<proteinExistence type="predicted"/>
<feature type="region of interest" description="Disordered" evidence="2">
    <location>
        <begin position="221"/>
        <end position="244"/>
    </location>
</feature>
<reference evidence="3 4" key="1">
    <citation type="submission" date="2014-06" db="EMBL/GenBank/DDBJ databases">
        <authorList>
            <person name="Ju J."/>
            <person name="Zhang J."/>
        </authorList>
    </citation>
    <scope>NUCLEOTIDE SEQUENCE [LARGE SCALE GENOMIC DNA]</scope>
    <source>
        <strain evidence="3">DmW_045</strain>
    </source>
</reference>
<evidence type="ECO:0000313" key="3">
    <source>
        <dbReference type="EMBL" id="OUI79894.1"/>
    </source>
</evidence>
<dbReference type="EMBL" id="JOMO01000046">
    <property type="protein sequence ID" value="OUI79894.1"/>
    <property type="molecule type" value="Genomic_DNA"/>
</dbReference>
<gene>
    <name evidence="3" type="ORF">HK12_10915</name>
</gene>
<accession>A0A251ZZ04</accession>
<evidence type="ECO:0000256" key="1">
    <source>
        <dbReference type="SAM" id="Coils"/>
    </source>
</evidence>
<dbReference type="Proteomes" id="UP000194639">
    <property type="component" value="Unassembled WGS sequence"/>
</dbReference>
<evidence type="ECO:0000313" key="4">
    <source>
        <dbReference type="Proteomes" id="UP000194639"/>
    </source>
</evidence>
<evidence type="ECO:0000256" key="2">
    <source>
        <dbReference type="SAM" id="MobiDB-lite"/>
    </source>
</evidence>
<keyword evidence="1" id="KW-0175">Coiled coil</keyword>
<protein>
    <submittedName>
        <fullName evidence="3">Uncharacterized protein</fullName>
    </submittedName>
</protein>
<dbReference type="AlphaFoldDB" id="A0A251ZZ04"/>
<dbReference type="RefSeq" id="WP_086552994.1">
    <property type="nucleotide sequence ID" value="NZ_JOMO01000046.1"/>
</dbReference>